<dbReference type="PRINTS" id="PR00412">
    <property type="entry name" value="EPOXHYDRLASE"/>
</dbReference>
<evidence type="ECO:0000313" key="6">
    <source>
        <dbReference type="EMBL" id="QDS74776.1"/>
    </source>
</evidence>
<keyword evidence="1" id="KW-0378">Hydrolase</keyword>
<proteinExistence type="inferred from homology"/>
<evidence type="ECO:0000313" key="7">
    <source>
        <dbReference type="Proteomes" id="UP000316270"/>
    </source>
</evidence>
<feature type="region of interest" description="Disordered" evidence="3">
    <location>
        <begin position="222"/>
        <end position="345"/>
    </location>
</feature>
<feature type="compositionally biased region" description="Basic and acidic residues" evidence="3">
    <location>
        <begin position="222"/>
        <end position="232"/>
    </location>
</feature>
<dbReference type="STRING" id="50376.A0A517LGS6"/>
<dbReference type="OrthoDB" id="408373at2759"/>
<feature type="compositionally biased region" description="Basic and acidic residues" evidence="3">
    <location>
        <begin position="47"/>
        <end position="59"/>
    </location>
</feature>
<dbReference type="EMBL" id="CP042196">
    <property type="protein sequence ID" value="QDS74776.1"/>
    <property type="molecule type" value="Genomic_DNA"/>
</dbReference>
<keyword evidence="7" id="KW-1185">Reference proteome</keyword>
<feature type="compositionally biased region" description="Basic and acidic residues" evidence="3">
    <location>
        <begin position="301"/>
        <end position="345"/>
    </location>
</feature>
<dbReference type="InterPro" id="IPR006786">
    <property type="entry name" value="Pinin_SDK_MemA"/>
</dbReference>
<evidence type="ECO:0000256" key="3">
    <source>
        <dbReference type="SAM" id="MobiDB-lite"/>
    </source>
</evidence>
<gene>
    <name evidence="6" type="ORF">FKW77_001705</name>
</gene>
<reference evidence="6 7" key="1">
    <citation type="submission" date="2019-07" db="EMBL/GenBank/DDBJ databases">
        <title>Finished genome of Venturia effusa.</title>
        <authorList>
            <person name="Young C.A."/>
            <person name="Cox M.P."/>
            <person name="Ganley A.R.D."/>
            <person name="David W.J."/>
        </authorList>
    </citation>
    <scope>NUCLEOTIDE SEQUENCE [LARGE SCALE GENOMIC DNA]</scope>
    <source>
        <strain evidence="7">albino</strain>
    </source>
</reference>
<protein>
    <recommendedName>
        <fullName evidence="8">AB hydrolase-1 domain-containing protein</fullName>
    </recommendedName>
</protein>
<organism evidence="6 7">
    <name type="scientific">Venturia effusa</name>
    <dbReference type="NCBI Taxonomy" id="50376"/>
    <lineage>
        <taxon>Eukaryota</taxon>
        <taxon>Fungi</taxon>
        <taxon>Dikarya</taxon>
        <taxon>Ascomycota</taxon>
        <taxon>Pezizomycotina</taxon>
        <taxon>Dothideomycetes</taxon>
        <taxon>Pleosporomycetidae</taxon>
        <taxon>Venturiales</taxon>
        <taxon>Venturiaceae</taxon>
        <taxon>Venturia</taxon>
    </lineage>
</organism>
<evidence type="ECO:0000256" key="2">
    <source>
        <dbReference type="ARBA" id="ARBA00038334"/>
    </source>
</evidence>
<dbReference type="PANTHER" id="PTHR43329">
    <property type="entry name" value="EPOXIDE HYDROLASE"/>
    <property type="match status" value="1"/>
</dbReference>
<dbReference type="Gene3D" id="3.40.50.1820">
    <property type="entry name" value="alpha/beta hydrolase"/>
    <property type="match status" value="1"/>
</dbReference>
<evidence type="ECO:0008006" key="8">
    <source>
        <dbReference type="Google" id="ProtNLM"/>
    </source>
</evidence>
<dbReference type="AlphaFoldDB" id="A0A517LGS6"/>
<dbReference type="Pfam" id="PF04696">
    <property type="entry name" value="Pinin_SDK_memA"/>
    <property type="match status" value="1"/>
</dbReference>
<feature type="compositionally biased region" description="Polar residues" evidence="3">
    <location>
        <begin position="262"/>
        <end position="298"/>
    </location>
</feature>
<evidence type="ECO:0000259" key="5">
    <source>
        <dbReference type="Pfam" id="PF04696"/>
    </source>
</evidence>
<name>A0A517LGS6_9PEZI</name>
<dbReference type="InterPro" id="IPR000073">
    <property type="entry name" value="AB_hydrolase_1"/>
</dbReference>
<dbReference type="GO" id="GO:0016787">
    <property type="term" value="F:hydrolase activity"/>
    <property type="evidence" value="ECO:0007669"/>
    <property type="project" value="UniProtKB-KW"/>
</dbReference>
<feature type="domain" description="AB hydrolase-1" evidence="4">
    <location>
        <begin position="458"/>
        <end position="699"/>
    </location>
</feature>
<feature type="region of interest" description="Disordered" evidence="3">
    <location>
        <begin position="19"/>
        <end position="89"/>
    </location>
</feature>
<evidence type="ECO:0000259" key="4">
    <source>
        <dbReference type="Pfam" id="PF00561"/>
    </source>
</evidence>
<dbReference type="InterPro" id="IPR000639">
    <property type="entry name" value="Epox_hydrolase-like"/>
</dbReference>
<dbReference type="InterPro" id="IPR029058">
    <property type="entry name" value="AB_hydrolase_fold"/>
</dbReference>
<dbReference type="Pfam" id="PF00561">
    <property type="entry name" value="Abhydrolase_1"/>
    <property type="match status" value="1"/>
</dbReference>
<accession>A0A517LGS6</accession>
<feature type="domain" description="Pinin/SDK/MemA protein" evidence="5">
    <location>
        <begin position="83"/>
        <end position="198"/>
    </location>
</feature>
<sequence length="721" mass="82320">MAEVEPMIASAIVVPEAIDPAPDMTAQSPPAGPGVSLKRRQSSTSENDSKRPRLSRDGSIESPTPPKVEHDRREARRRNGQVEERKRGQRLFGALLGTLAQRATPSASKRRAVIEQKHKEKLKQQTEEDLQRRQERQEELRVARRRQQVKLDEQNMRLRHSNLVNMAHFLSTTSEPKLYYKPYKLLEEHRVQIKRQIQEVHYLIEDELYDFDRKRREHDTLLEARPASKAEDECMDDAPSIAGELPTVQKKPSQKDLDNEPFVSTLTTDQQNRAMSDTTPKSQAQRNETTQEEPTNSGAEVDTKREEERHSKADQGSKFNAEESKRENDSTTMEHAEYEYKDSRTSAEIEAQAEADMIDEHHGETVVEAEEDTAPVWIYLGSIPVLPTPQYYTPEKRMRTGSTSILRISFSLPQLKKSLKMPLETSNRPTPIDLWSDPRVEHKTASVNGRTYKYLLVMGYGGTDTPEVPPASISLYTFKRASDDIAELARQLGAPNIILGGHDWGGMVVWRCAAWYPELISHLFAICTPYAPPTKSYISTEDLVNGPVPQFGYQLHLASGEVEPRIKDENSIRQFLNGMYGARGPKGEAMFSPDQGILFDNLMKVGKTSLMSDREMDYYVQEYSRNGLHGPLNWYRTRKANWADELKLKKVTIDIPTLFIEAANDSVLKPEMSHGMERHVTQLTRKSVKAAHWAMWERPSEVNDFIREWFSSCVFGREAKL</sequence>
<dbReference type="SUPFAM" id="SSF53474">
    <property type="entry name" value="alpha/beta-Hydrolases"/>
    <property type="match status" value="1"/>
</dbReference>
<evidence type="ECO:0000256" key="1">
    <source>
        <dbReference type="ARBA" id="ARBA00022801"/>
    </source>
</evidence>
<dbReference type="Proteomes" id="UP000316270">
    <property type="component" value="Chromosome 12"/>
</dbReference>
<comment type="similarity">
    <text evidence="2">Belongs to the AB hydrolase superfamily. Epoxide hydrolase family.</text>
</comment>